<keyword evidence="5" id="KW-1185">Reference proteome</keyword>
<dbReference type="Proteomes" id="UP000297635">
    <property type="component" value="Unassembled WGS sequence"/>
</dbReference>
<dbReference type="EMBL" id="SJSA01000001">
    <property type="protein sequence ID" value="TGG40180.1"/>
    <property type="molecule type" value="Genomic_DNA"/>
</dbReference>
<dbReference type="InterPro" id="IPR018704">
    <property type="entry name" value="SecYEG/CpoB_TPR"/>
</dbReference>
<dbReference type="Pfam" id="PF13174">
    <property type="entry name" value="TPR_6"/>
    <property type="match status" value="1"/>
</dbReference>
<dbReference type="PROSITE" id="PS50005">
    <property type="entry name" value="TPR"/>
    <property type="match status" value="1"/>
</dbReference>
<keyword evidence="2" id="KW-0472">Membrane</keyword>
<comment type="caution">
    <text evidence="4">The sequence shown here is derived from an EMBL/GenBank/DDBJ whole genome shotgun (WGS) entry which is preliminary data.</text>
</comment>
<dbReference type="Pfam" id="PF09976">
    <property type="entry name" value="TPR_21"/>
    <property type="match status" value="1"/>
</dbReference>
<proteinExistence type="predicted"/>
<dbReference type="InterPro" id="IPR019734">
    <property type="entry name" value="TPR_rpt"/>
</dbReference>
<evidence type="ECO:0000313" key="4">
    <source>
        <dbReference type="EMBL" id="TGG40180.1"/>
    </source>
</evidence>
<protein>
    <submittedName>
        <fullName evidence="4">Tetratricopeptide repeat protein</fullName>
    </submittedName>
</protein>
<dbReference type="SUPFAM" id="SSF48452">
    <property type="entry name" value="TPR-like"/>
    <property type="match status" value="1"/>
</dbReference>
<dbReference type="Gene3D" id="1.25.40.10">
    <property type="entry name" value="Tetratricopeptide repeat domain"/>
    <property type="match status" value="1"/>
</dbReference>
<feature type="domain" description="Ancillary SecYEG translocon subunit/Cell division coordinator CpoB TPR" evidence="3">
    <location>
        <begin position="99"/>
        <end position="196"/>
    </location>
</feature>
<keyword evidence="1" id="KW-0802">TPR repeat</keyword>
<reference evidence="4 5" key="1">
    <citation type="submission" date="2019-02" db="EMBL/GenBank/DDBJ databases">
        <title>Isolation and identification of novel species under the genus Muribaculum.</title>
        <authorList>
            <person name="Miyake S."/>
            <person name="Ding Y."/>
            <person name="Low A."/>
            <person name="Soh M."/>
            <person name="Seedorf H."/>
        </authorList>
    </citation>
    <scope>NUCLEOTIDE SEQUENCE [LARGE SCALE GENOMIC DNA]</scope>
    <source>
        <strain evidence="4 5">TLL-A3</strain>
    </source>
</reference>
<evidence type="ECO:0000259" key="3">
    <source>
        <dbReference type="Pfam" id="PF09976"/>
    </source>
</evidence>
<feature type="repeat" description="TPR" evidence="1">
    <location>
        <begin position="164"/>
        <end position="197"/>
    </location>
</feature>
<sequence>MLILHLGTADFLIVRRSHSPLQSEKIQYTMANTNHEEETRTSIDEVNDTLTGLGERVQKNPKTIMYACVAVAAVVIAVLVYVYAVRQPGIQSANDALGQADIELLMGNDSIALAKYQQVADNHGYKAGELAGLNAAILLYKDKKYEEAIKYLNGYSSSESIISAGAKSLEGDCYVNLKKYAEALDCFKKAISLSDGNPAYTPAFMLKEATVLREMKDYKAEAAVYEEIVKEYPNYGPQMGIDVKKYLERAKAQAE</sequence>
<feature type="transmembrane region" description="Helical" evidence="2">
    <location>
        <begin position="64"/>
        <end position="84"/>
    </location>
</feature>
<evidence type="ECO:0000256" key="2">
    <source>
        <dbReference type="SAM" id="Phobius"/>
    </source>
</evidence>
<name>A0A4Z0VA22_9BACT</name>
<gene>
    <name evidence="4" type="ORF">EZ315_05500</name>
</gene>
<evidence type="ECO:0000256" key="1">
    <source>
        <dbReference type="PROSITE-ProRule" id="PRU00339"/>
    </source>
</evidence>
<accession>A0A4Z0VA22</accession>
<keyword evidence="2" id="KW-1133">Transmembrane helix</keyword>
<dbReference type="SMART" id="SM00028">
    <property type="entry name" value="TPR"/>
    <property type="match status" value="2"/>
</dbReference>
<dbReference type="AlphaFoldDB" id="A0A4Z0VA22"/>
<evidence type="ECO:0000313" key="5">
    <source>
        <dbReference type="Proteomes" id="UP000297635"/>
    </source>
</evidence>
<dbReference type="InterPro" id="IPR011990">
    <property type="entry name" value="TPR-like_helical_dom_sf"/>
</dbReference>
<organism evidence="4 5">
    <name type="scientific">Duncaniella freteri</name>
    <dbReference type="NCBI Taxonomy" id="2530391"/>
    <lineage>
        <taxon>Bacteria</taxon>
        <taxon>Pseudomonadati</taxon>
        <taxon>Bacteroidota</taxon>
        <taxon>Bacteroidia</taxon>
        <taxon>Bacteroidales</taxon>
        <taxon>Muribaculaceae</taxon>
        <taxon>Duncaniella</taxon>
    </lineage>
</organism>
<keyword evidence="2" id="KW-0812">Transmembrane</keyword>